<gene>
    <name evidence="2" type="ORF">Sango_1059400</name>
</gene>
<comment type="caution">
    <text evidence="2">The sequence shown here is derived from an EMBL/GenBank/DDBJ whole genome shotgun (WGS) entry which is preliminary data.</text>
</comment>
<proteinExistence type="predicted"/>
<sequence length="260" mass="29511">MDSMGSNQDILNGLGFDFEETYSHVAMAKFIQLLLVIAAWYDYEIWHMDVKMAVLNGFIEEDIYMDQPEGFTSVGNEKKVCCLQRSIYGLKYASRSWNMCFDEVVRGYDFTKHEFDPYTYKKINGSSVAYLVLYVNDILLFGNDVKMLGVINAWLSTQFFMKDMGCIYHTFPSPSRRSPVDTVVPKTTRPWKPHTLPNVQHTLTRIAAKCKLLLGVVTMVCPRVDSFPKIASHNTKQFLGILNGPKGTEDQLTLGLGGTK</sequence>
<dbReference type="EMBL" id="JACGWL010000005">
    <property type="protein sequence ID" value="KAK4403187.1"/>
    <property type="molecule type" value="Genomic_DNA"/>
</dbReference>
<dbReference type="AlphaFoldDB" id="A0AAE2BZ71"/>
<evidence type="ECO:0000259" key="1">
    <source>
        <dbReference type="Pfam" id="PF07727"/>
    </source>
</evidence>
<feature type="domain" description="Reverse transcriptase Ty1/copia-type" evidence="1">
    <location>
        <begin position="15"/>
        <end position="167"/>
    </location>
</feature>
<accession>A0AAE2BZ71</accession>
<evidence type="ECO:0000313" key="3">
    <source>
        <dbReference type="Proteomes" id="UP001289374"/>
    </source>
</evidence>
<organism evidence="2 3">
    <name type="scientific">Sesamum angolense</name>
    <dbReference type="NCBI Taxonomy" id="2727404"/>
    <lineage>
        <taxon>Eukaryota</taxon>
        <taxon>Viridiplantae</taxon>
        <taxon>Streptophyta</taxon>
        <taxon>Embryophyta</taxon>
        <taxon>Tracheophyta</taxon>
        <taxon>Spermatophyta</taxon>
        <taxon>Magnoliopsida</taxon>
        <taxon>eudicotyledons</taxon>
        <taxon>Gunneridae</taxon>
        <taxon>Pentapetalae</taxon>
        <taxon>asterids</taxon>
        <taxon>lamiids</taxon>
        <taxon>Lamiales</taxon>
        <taxon>Pedaliaceae</taxon>
        <taxon>Sesamum</taxon>
    </lineage>
</organism>
<dbReference type="InterPro" id="IPR013103">
    <property type="entry name" value="RVT_2"/>
</dbReference>
<reference evidence="2" key="2">
    <citation type="journal article" date="2024" name="Plant">
        <title>Genomic evolution and insights into agronomic trait innovations of Sesamum species.</title>
        <authorList>
            <person name="Miao H."/>
            <person name="Wang L."/>
            <person name="Qu L."/>
            <person name="Liu H."/>
            <person name="Sun Y."/>
            <person name="Le M."/>
            <person name="Wang Q."/>
            <person name="Wei S."/>
            <person name="Zheng Y."/>
            <person name="Lin W."/>
            <person name="Duan Y."/>
            <person name="Cao H."/>
            <person name="Xiong S."/>
            <person name="Wang X."/>
            <person name="Wei L."/>
            <person name="Li C."/>
            <person name="Ma Q."/>
            <person name="Ju M."/>
            <person name="Zhao R."/>
            <person name="Li G."/>
            <person name="Mu C."/>
            <person name="Tian Q."/>
            <person name="Mei H."/>
            <person name="Zhang T."/>
            <person name="Gao T."/>
            <person name="Zhang H."/>
        </authorList>
    </citation>
    <scope>NUCLEOTIDE SEQUENCE</scope>
    <source>
        <strain evidence="2">K16</strain>
    </source>
</reference>
<name>A0AAE2BZ71_9LAMI</name>
<protein>
    <submittedName>
        <fullName evidence="2">Retrovirus-related Pol polyprotein from transposon RE1</fullName>
    </submittedName>
</protein>
<keyword evidence="3" id="KW-1185">Reference proteome</keyword>
<evidence type="ECO:0000313" key="2">
    <source>
        <dbReference type="EMBL" id="KAK4403187.1"/>
    </source>
</evidence>
<reference evidence="2" key="1">
    <citation type="submission" date="2020-06" db="EMBL/GenBank/DDBJ databases">
        <authorList>
            <person name="Li T."/>
            <person name="Hu X."/>
            <person name="Zhang T."/>
            <person name="Song X."/>
            <person name="Zhang H."/>
            <person name="Dai N."/>
            <person name="Sheng W."/>
            <person name="Hou X."/>
            <person name="Wei L."/>
        </authorList>
    </citation>
    <scope>NUCLEOTIDE SEQUENCE</scope>
    <source>
        <strain evidence="2">K16</strain>
        <tissue evidence="2">Leaf</tissue>
    </source>
</reference>
<dbReference type="Pfam" id="PF07727">
    <property type="entry name" value="RVT_2"/>
    <property type="match status" value="1"/>
</dbReference>
<dbReference type="Proteomes" id="UP001289374">
    <property type="component" value="Unassembled WGS sequence"/>
</dbReference>